<name>A0A158D0G3_9BURK</name>
<keyword evidence="1" id="KW-0472">Membrane</keyword>
<accession>A0A158D0G3</accession>
<sequence>MSVVLPPAESSEPRPNPPRPVVWLVALVVTLIAGGATALLTWPKGEPTGTAWFWIRLFVIPPLSWGLAFGLRLFYREQENDRIEAENEALQEAYETALQFASEPLAVNGVAYLTGLGTKELARKLADGSITLTAQTTRSGVEGIRHSALTLEKESIPKENDEHKDDDPETRRYRNCFDALIAAIAPTVKVIAFDIPFGVRLQLPDETKRDHLRQVWQTCWDKSGLRRTQAVLTESSQGVMSLDEWLDIKGGPRLEKALLFVSVQLHETPPQNSAEVAVALILSWLPLAQRRRLPIVAHVHRPVEAISNDVSASITTALQWGRAEGKEVEDLWQSGVERAEKDAISQCMSDLAIGVSATPNFSGLHNIDAALGCPGSSAGWMALALGVEQASGRKKAQLIAWREASLRFLVVQPVAQKEKTVEE</sequence>
<protein>
    <submittedName>
        <fullName evidence="2">Uncharacterized protein</fullName>
    </submittedName>
</protein>
<comment type="caution">
    <text evidence="2">The sequence shown here is derived from an EMBL/GenBank/DDBJ whole genome shotgun (WGS) entry which is preliminary data.</text>
</comment>
<keyword evidence="1" id="KW-1133">Transmembrane helix</keyword>
<feature type="transmembrane region" description="Helical" evidence="1">
    <location>
        <begin position="54"/>
        <end position="75"/>
    </location>
</feature>
<dbReference type="OrthoDB" id="8577941at2"/>
<organism evidence="2 3">
    <name type="scientific">Caballeronia catudaia</name>
    <dbReference type="NCBI Taxonomy" id="1777136"/>
    <lineage>
        <taxon>Bacteria</taxon>
        <taxon>Pseudomonadati</taxon>
        <taxon>Pseudomonadota</taxon>
        <taxon>Betaproteobacteria</taxon>
        <taxon>Burkholderiales</taxon>
        <taxon>Burkholderiaceae</taxon>
        <taxon>Caballeronia</taxon>
    </lineage>
</organism>
<evidence type="ECO:0000256" key="1">
    <source>
        <dbReference type="SAM" id="Phobius"/>
    </source>
</evidence>
<dbReference type="EMBL" id="FCOF02000045">
    <property type="protein sequence ID" value="SAK88112.1"/>
    <property type="molecule type" value="Genomic_DNA"/>
</dbReference>
<proteinExistence type="predicted"/>
<keyword evidence="1" id="KW-0812">Transmembrane</keyword>
<dbReference type="RefSeq" id="WP_087087006.1">
    <property type="nucleotide sequence ID" value="NZ_FCOF02000045.1"/>
</dbReference>
<feature type="transmembrane region" description="Helical" evidence="1">
    <location>
        <begin position="21"/>
        <end position="42"/>
    </location>
</feature>
<reference evidence="2" key="1">
    <citation type="submission" date="2016-01" db="EMBL/GenBank/DDBJ databases">
        <authorList>
            <person name="Peeters C."/>
        </authorList>
    </citation>
    <scope>NUCLEOTIDE SEQUENCE [LARGE SCALE GENOMIC DNA]</scope>
    <source>
        <strain evidence="2">LMG 29318</strain>
    </source>
</reference>
<evidence type="ECO:0000313" key="3">
    <source>
        <dbReference type="Proteomes" id="UP000054870"/>
    </source>
</evidence>
<keyword evidence="3" id="KW-1185">Reference proteome</keyword>
<dbReference type="Proteomes" id="UP000054870">
    <property type="component" value="Unassembled WGS sequence"/>
</dbReference>
<gene>
    <name evidence="2" type="ORF">AWB75_06022</name>
</gene>
<evidence type="ECO:0000313" key="2">
    <source>
        <dbReference type="EMBL" id="SAK88112.1"/>
    </source>
</evidence>
<dbReference type="AlphaFoldDB" id="A0A158D0G3"/>